<dbReference type="Proteomes" id="UP001500730">
    <property type="component" value="Unassembled WGS sequence"/>
</dbReference>
<reference evidence="2" key="1">
    <citation type="journal article" date="2019" name="Int. J. Syst. Evol. Microbiol.">
        <title>The Global Catalogue of Microorganisms (GCM) 10K type strain sequencing project: providing services to taxonomists for standard genome sequencing and annotation.</title>
        <authorList>
            <consortium name="The Broad Institute Genomics Platform"/>
            <consortium name="The Broad Institute Genome Sequencing Center for Infectious Disease"/>
            <person name="Wu L."/>
            <person name="Ma J."/>
        </authorList>
    </citation>
    <scope>NUCLEOTIDE SEQUENCE [LARGE SCALE GENOMIC DNA]</scope>
    <source>
        <strain evidence="2">JCM 16259</strain>
    </source>
</reference>
<evidence type="ECO:0000313" key="1">
    <source>
        <dbReference type="EMBL" id="GAA2493398.1"/>
    </source>
</evidence>
<comment type="caution">
    <text evidence="1">The sequence shown here is derived from an EMBL/GenBank/DDBJ whole genome shotgun (WGS) entry which is preliminary data.</text>
</comment>
<dbReference type="RefSeq" id="WP_344256238.1">
    <property type="nucleotide sequence ID" value="NZ_BAAARE010000016.1"/>
</dbReference>
<dbReference type="InterPro" id="IPR041881">
    <property type="entry name" value="PqqD_sf"/>
</dbReference>
<gene>
    <name evidence="1" type="ORF">GCM10009858_34240</name>
</gene>
<keyword evidence="2" id="KW-1185">Reference proteome</keyword>
<accession>A0ABP5ZA60</accession>
<protein>
    <recommendedName>
        <fullName evidence="3">Coenzyme PQQ synthesis protein D (PqqD)</fullName>
    </recommendedName>
</protein>
<evidence type="ECO:0000313" key="2">
    <source>
        <dbReference type="Proteomes" id="UP001500730"/>
    </source>
</evidence>
<dbReference type="Gene3D" id="1.10.10.1150">
    <property type="entry name" value="Coenzyme PQQ synthesis protein D (PqqD)"/>
    <property type="match status" value="1"/>
</dbReference>
<name>A0ABP5ZA60_9MICO</name>
<sequence>MSDDVHPLGPATVLSRGVIRDELVTDEGTVVLVADPPLHRVARLSPIGVEILDLVGEACSLAQLVEGVTERFGAPPDGLGDPAELVAAAVRELVEATVLVAVPEHKKDLWDDLPS</sequence>
<evidence type="ECO:0008006" key="3">
    <source>
        <dbReference type="Google" id="ProtNLM"/>
    </source>
</evidence>
<proteinExistence type="predicted"/>
<dbReference type="EMBL" id="BAAARE010000016">
    <property type="protein sequence ID" value="GAA2493398.1"/>
    <property type="molecule type" value="Genomic_DNA"/>
</dbReference>
<organism evidence="1 2">
    <name type="scientific">Terrabacter carboxydivorans</name>
    <dbReference type="NCBI Taxonomy" id="619730"/>
    <lineage>
        <taxon>Bacteria</taxon>
        <taxon>Bacillati</taxon>
        <taxon>Actinomycetota</taxon>
        <taxon>Actinomycetes</taxon>
        <taxon>Micrococcales</taxon>
        <taxon>Intrasporangiaceae</taxon>
        <taxon>Terrabacter</taxon>
    </lineage>
</organism>